<reference evidence="1" key="1">
    <citation type="submission" date="2018-05" db="EMBL/GenBank/DDBJ databases">
        <authorList>
            <person name="Lanie J.A."/>
            <person name="Ng W.-L."/>
            <person name="Kazmierczak K.M."/>
            <person name="Andrzejewski T.M."/>
            <person name="Davidsen T.M."/>
            <person name="Wayne K.J."/>
            <person name="Tettelin H."/>
            <person name="Glass J.I."/>
            <person name="Rusch D."/>
            <person name="Podicherti R."/>
            <person name="Tsui H.-C.T."/>
            <person name="Winkler M.E."/>
        </authorList>
    </citation>
    <scope>NUCLEOTIDE SEQUENCE</scope>
</reference>
<protein>
    <recommendedName>
        <fullName evidence="2">S1 motif domain-containing protein</fullName>
    </recommendedName>
</protein>
<name>A0A382CFU8_9ZZZZ</name>
<dbReference type="AlphaFoldDB" id="A0A382CFU8"/>
<gene>
    <name evidence="1" type="ORF">METZ01_LOCUS177031</name>
</gene>
<dbReference type="EMBL" id="UINC01034009">
    <property type="protein sequence ID" value="SVB24177.1"/>
    <property type="molecule type" value="Genomic_DNA"/>
</dbReference>
<evidence type="ECO:0000313" key="1">
    <source>
        <dbReference type="EMBL" id="SVB24177.1"/>
    </source>
</evidence>
<accession>A0A382CFU8</accession>
<evidence type="ECO:0008006" key="2">
    <source>
        <dbReference type="Google" id="ProtNLM"/>
    </source>
</evidence>
<proteinExistence type="predicted"/>
<sequence length="96" mass="10957">MQFSVNYQTEGGLGNLFRRLKKGQILKGRVIDCIEPNGYLLRIRGFNILTQSKGSFEKFEEISLKVKEVDSHLVLDFVSRKNRIRKSNGLNSGIIV</sequence>
<organism evidence="1">
    <name type="scientific">marine metagenome</name>
    <dbReference type="NCBI Taxonomy" id="408172"/>
    <lineage>
        <taxon>unclassified sequences</taxon>
        <taxon>metagenomes</taxon>
        <taxon>ecological metagenomes</taxon>
    </lineage>
</organism>